<dbReference type="RefSeq" id="WP_130481510.1">
    <property type="nucleotide sequence ID" value="NZ_SGWV01000008.1"/>
</dbReference>
<dbReference type="EMBL" id="SGWV01000008">
    <property type="protein sequence ID" value="RZS57104.1"/>
    <property type="molecule type" value="Genomic_DNA"/>
</dbReference>
<dbReference type="AlphaFoldDB" id="A0A4Q7LQX2"/>
<comment type="caution">
    <text evidence="1">The sequence shown here is derived from an EMBL/GenBank/DDBJ whole genome shotgun (WGS) entry which is preliminary data.</text>
</comment>
<protein>
    <submittedName>
        <fullName evidence="1">Uncharacterized protein</fullName>
    </submittedName>
</protein>
<gene>
    <name evidence="1" type="ORF">EV685_1668</name>
</gene>
<evidence type="ECO:0000313" key="1">
    <source>
        <dbReference type="EMBL" id="RZS57104.1"/>
    </source>
</evidence>
<evidence type="ECO:0000313" key="2">
    <source>
        <dbReference type="Proteomes" id="UP000293433"/>
    </source>
</evidence>
<name>A0A4Q7LQX2_9BURK</name>
<dbReference type="Proteomes" id="UP000293433">
    <property type="component" value="Unassembled WGS sequence"/>
</dbReference>
<sequence length="433" mass="46241">MSPESTAEPWPQTVDEPRWFDASRRLVGGRPDSRYGWLDTAHGPCIVKALDTGLTAYAATLLSHERRMLARLAALGAPVPSERAMGRPDWLVTDFAGLTLERLAQPAPGERDPLLSTQERLAVWVHLLRQLAPLAAAGVLVIDLHAGNVVVPLTEVIRGQARLHTPRLIDHAHTVEAGFDLRRPVWIDPHQARVAPELRAVLLRDQAHLKRVFEQAGAELPGRTRLPGPRDDHDRYCWASYDEAQHLQALLDGGSLDAAAAMQHAVGVALLTLIDASDTLGTCQAKVDAVVRRMCATAPADRWPGLLAAADALASAMSQRGDPLPLVGQARLPAIGPEWLVAAPAFDVHTAAVDKPGSDAQAPPQSGGMLATAAMPGTLLIEARLPRQVVDPPAAQVPGASGQGKVLRERSTPQRWGLALALAIGALVGYVLV</sequence>
<organism evidence="1 2">
    <name type="scientific">Sphaerotilus mobilis</name>
    <dbReference type="NCBI Taxonomy" id="47994"/>
    <lineage>
        <taxon>Bacteria</taxon>
        <taxon>Pseudomonadati</taxon>
        <taxon>Pseudomonadota</taxon>
        <taxon>Betaproteobacteria</taxon>
        <taxon>Burkholderiales</taxon>
        <taxon>Sphaerotilaceae</taxon>
        <taxon>Sphaerotilus</taxon>
    </lineage>
</organism>
<reference evidence="1 2" key="1">
    <citation type="submission" date="2019-02" db="EMBL/GenBank/DDBJ databases">
        <title>Genomic Encyclopedia of Type Strains, Phase IV (KMG-IV): sequencing the most valuable type-strain genomes for metagenomic binning, comparative biology and taxonomic classification.</title>
        <authorList>
            <person name="Goeker M."/>
        </authorList>
    </citation>
    <scope>NUCLEOTIDE SEQUENCE [LARGE SCALE GENOMIC DNA]</scope>
    <source>
        <strain evidence="1 2">DSM 10617</strain>
    </source>
</reference>
<proteinExistence type="predicted"/>
<keyword evidence="2" id="KW-1185">Reference proteome</keyword>
<accession>A0A4Q7LQX2</accession>